<proteinExistence type="predicted"/>
<dbReference type="EMBL" id="GBXM01029861">
    <property type="protein sequence ID" value="JAH78716.1"/>
    <property type="molecule type" value="Transcribed_RNA"/>
</dbReference>
<organism evidence="1">
    <name type="scientific">Anguilla anguilla</name>
    <name type="common">European freshwater eel</name>
    <name type="synonym">Muraena anguilla</name>
    <dbReference type="NCBI Taxonomy" id="7936"/>
    <lineage>
        <taxon>Eukaryota</taxon>
        <taxon>Metazoa</taxon>
        <taxon>Chordata</taxon>
        <taxon>Craniata</taxon>
        <taxon>Vertebrata</taxon>
        <taxon>Euteleostomi</taxon>
        <taxon>Actinopterygii</taxon>
        <taxon>Neopterygii</taxon>
        <taxon>Teleostei</taxon>
        <taxon>Anguilliformes</taxon>
        <taxon>Anguillidae</taxon>
        <taxon>Anguilla</taxon>
    </lineage>
</organism>
<reference evidence="1" key="1">
    <citation type="submission" date="2014-11" db="EMBL/GenBank/DDBJ databases">
        <authorList>
            <person name="Amaro Gonzalez C."/>
        </authorList>
    </citation>
    <scope>NUCLEOTIDE SEQUENCE</scope>
</reference>
<dbReference type="AlphaFoldDB" id="A0A0E9VKZ6"/>
<accession>A0A0E9VKZ6</accession>
<protein>
    <submittedName>
        <fullName evidence="1">Uncharacterized protein</fullName>
    </submittedName>
</protein>
<name>A0A0E9VKZ6_ANGAN</name>
<reference evidence="1" key="2">
    <citation type="journal article" date="2015" name="Fish Shellfish Immunol.">
        <title>Early steps in the European eel (Anguilla anguilla)-Vibrio vulnificus interaction in the gills: Role of the RtxA13 toxin.</title>
        <authorList>
            <person name="Callol A."/>
            <person name="Pajuelo D."/>
            <person name="Ebbesson L."/>
            <person name="Teles M."/>
            <person name="MacKenzie S."/>
            <person name="Amaro C."/>
        </authorList>
    </citation>
    <scope>NUCLEOTIDE SEQUENCE</scope>
</reference>
<sequence length="40" mass="4565">MKLYQRMCLCKHGEAQSALAFRVQRGIRALQPVLNCKAQC</sequence>
<evidence type="ECO:0000313" key="1">
    <source>
        <dbReference type="EMBL" id="JAH78716.1"/>
    </source>
</evidence>